<gene>
    <name evidence="2" type="ORF">CFO_g466</name>
</gene>
<proteinExistence type="predicted"/>
<dbReference type="AlphaFoldDB" id="A0A0F8D3A2"/>
<feature type="domain" description="DUF7907" evidence="1">
    <location>
        <begin position="28"/>
        <end position="176"/>
    </location>
</feature>
<evidence type="ECO:0000313" key="3">
    <source>
        <dbReference type="Proteomes" id="UP000034841"/>
    </source>
</evidence>
<reference evidence="2 3" key="1">
    <citation type="submission" date="2015-04" db="EMBL/GenBank/DDBJ databases">
        <title>Genome sequence of Ceratocystis platani, a major pathogen of plane trees.</title>
        <authorList>
            <person name="Belbahri L."/>
        </authorList>
    </citation>
    <scope>NUCLEOTIDE SEQUENCE [LARGE SCALE GENOMIC DNA]</scope>
    <source>
        <strain evidence="2 3">CFO</strain>
    </source>
</reference>
<sequence>MLLLPAVFAALAMAASIPKRDVTTTTLSTGVRFKAHVVSGPEYLSQEVNNLYLSGLHVGAGYNIAGFTDFGTIFYQNASDETAAGTVFISSWPPLNINFYPQTMENSLVMISAGQPNADVVVKEDNGALSLTPVTWAACYEPLEYYDGGIYLVLKNYNVSTAVPAECGVLDILPFCAELPPFPDQVESLDLNLQPQSVPCYVDSA</sequence>
<dbReference type="Proteomes" id="UP000034841">
    <property type="component" value="Unassembled WGS sequence"/>
</dbReference>
<accession>A0A0F8D3A2</accession>
<dbReference type="OrthoDB" id="3518533at2759"/>
<dbReference type="Pfam" id="PF25484">
    <property type="entry name" value="DUF7907"/>
    <property type="match status" value="1"/>
</dbReference>
<organism evidence="2 3">
    <name type="scientific">Ceratocystis fimbriata f. sp. platani</name>
    <dbReference type="NCBI Taxonomy" id="88771"/>
    <lineage>
        <taxon>Eukaryota</taxon>
        <taxon>Fungi</taxon>
        <taxon>Dikarya</taxon>
        <taxon>Ascomycota</taxon>
        <taxon>Pezizomycotina</taxon>
        <taxon>Sordariomycetes</taxon>
        <taxon>Hypocreomycetidae</taxon>
        <taxon>Microascales</taxon>
        <taxon>Ceratocystidaceae</taxon>
        <taxon>Ceratocystis</taxon>
    </lineage>
</organism>
<evidence type="ECO:0000259" key="1">
    <source>
        <dbReference type="Pfam" id="PF25484"/>
    </source>
</evidence>
<comment type="caution">
    <text evidence="2">The sequence shown here is derived from an EMBL/GenBank/DDBJ whole genome shotgun (WGS) entry which is preliminary data.</text>
</comment>
<protein>
    <recommendedName>
        <fullName evidence="1">DUF7907 domain-containing protein</fullName>
    </recommendedName>
</protein>
<dbReference type="EMBL" id="LBBL01000013">
    <property type="protein sequence ID" value="KKF97212.1"/>
    <property type="molecule type" value="Genomic_DNA"/>
</dbReference>
<name>A0A0F8D3A2_CERFI</name>
<keyword evidence="3" id="KW-1185">Reference proteome</keyword>
<evidence type="ECO:0000313" key="2">
    <source>
        <dbReference type="EMBL" id="KKF97212.1"/>
    </source>
</evidence>
<dbReference type="InterPro" id="IPR057229">
    <property type="entry name" value="DUF7907"/>
</dbReference>